<comment type="caution">
    <text evidence="3">The sequence shown here is derived from an EMBL/GenBank/DDBJ whole genome shotgun (WGS) entry which is preliminary data.</text>
</comment>
<dbReference type="PANTHER" id="PTHR47074">
    <property type="entry name" value="BNAC02G40300D PROTEIN"/>
    <property type="match status" value="1"/>
</dbReference>
<dbReference type="Proteomes" id="UP000634136">
    <property type="component" value="Unassembled WGS sequence"/>
</dbReference>
<sequence length="517" mass="58893">MRKLQVSEKGVEDMVIGEDVITTGHNVLNLTAKEGANMEEVVGNEEVKNKISGEEVVRIQEKSLEANTNISRRELIKDGVYKSIGNGESTSIWNDPWIPGVQAGVLTPVYETDWRPKYVCELIDADLNQWDITKLWALFDTNTCQKIMSVPPIGRNRDDIWAWSGEGNGSFSVKSCYRMAMAESWRRNTLTPDCFCVVPESLWKSIWKLPILSRFKVFLWRACLDIIPTIDVLERRGMVINEKCCWCNAEEETCYHVLVECDRLKQVWDAAYFDFKGRRSHVSLLEWMVVEWEEWGRDKRCVFAMTLYFIWEARNGLKFGNEAPNLNSIWRRVERCWDECNAAATMEVRDEVPPANVKWLKPKEPLIKLNVDVALECNGEGAAGGVFRDHEGMCVGAFSCKIPRMEDIAVMEAMGIRKGIEVAQAGGITHLVIESDAKLVVDMLHSSCTHMSRLSSICRCILELCNHFTDCDIRWIPRSCNSSADCMARVALSFSCDKVWPDSVPIWLSETCTDDLI</sequence>
<dbReference type="InterPro" id="IPR036397">
    <property type="entry name" value="RNaseH_sf"/>
</dbReference>
<dbReference type="InterPro" id="IPR026960">
    <property type="entry name" value="RVT-Znf"/>
</dbReference>
<evidence type="ECO:0000259" key="2">
    <source>
        <dbReference type="Pfam" id="PF13966"/>
    </source>
</evidence>
<reference evidence="3" key="1">
    <citation type="submission" date="2020-09" db="EMBL/GenBank/DDBJ databases">
        <title>Genome-Enabled Discovery of Anthraquinone Biosynthesis in Senna tora.</title>
        <authorList>
            <person name="Kang S.-H."/>
            <person name="Pandey R.P."/>
            <person name="Lee C.-M."/>
            <person name="Sim J.-S."/>
            <person name="Jeong J.-T."/>
            <person name="Choi B.-S."/>
            <person name="Jung M."/>
            <person name="Ginzburg D."/>
            <person name="Zhao K."/>
            <person name="Won S.Y."/>
            <person name="Oh T.-J."/>
            <person name="Yu Y."/>
            <person name="Kim N.-H."/>
            <person name="Lee O.R."/>
            <person name="Lee T.-H."/>
            <person name="Bashyal P."/>
            <person name="Kim T.-S."/>
            <person name="Lee W.-H."/>
            <person name="Kawkins C."/>
            <person name="Kim C.-K."/>
            <person name="Kim J.S."/>
            <person name="Ahn B.O."/>
            <person name="Rhee S.Y."/>
            <person name="Sohng J.K."/>
        </authorList>
    </citation>
    <scope>NUCLEOTIDE SEQUENCE</scope>
    <source>
        <tissue evidence="3">Leaf</tissue>
    </source>
</reference>
<protein>
    <submittedName>
        <fullName evidence="3">Ribonuclease H</fullName>
    </submittedName>
</protein>
<dbReference type="InterPro" id="IPR044730">
    <property type="entry name" value="RNase_H-like_dom_plant"/>
</dbReference>
<accession>A0A834X2D5</accession>
<feature type="domain" description="Reverse transcriptase zinc-binding" evidence="2">
    <location>
        <begin position="171"/>
        <end position="268"/>
    </location>
</feature>
<dbReference type="OrthoDB" id="1750965at2759"/>
<dbReference type="AlphaFoldDB" id="A0A834X2D5"/>
<dbReference type="Pfam" id="PF13966">
    <property type="entry name" value="zf-RVT"/>
    <property type="match status" value="1"/>
</dbReference>
<feature type="domain" description="RNase H type-1" evidence="1">
    <location>
        <begin position="370"/>
        <end position="489"/>
    </location>
</feature>
<proteinExistence type="predicted"/>
<dbReference type="InterPro" id="IPR012337">
    <property type="entry name" value="RNaseH-like_sf"/>
</dbReference>
<dbReference type="SUPFAM" id="SSF53098">
    <property type="entry name" value="Ribonuclease H-like"/>
    <property type="match status" value="1"/>
</dbReference>
<dbReference type="Pfam" id="PF13456">
    <property type="entry name" value="RVT_3"/>
    <property type="match status" value="1"/>
</dbReference>
<dbReference type="GO" id="GO:0003676">
    <property type="term" value="F:nucleic acid binding"/>
    <property type="evidence" value="ECO:0007669"/>
    <property type="project" value="InterPro"/>
</dbReference>
<organism evidence="3 4">
    <name type="scientific">Senna tora</name>
    <dbReference type="NCBI Taxonomy" id="362788"/>
    <lineage>
        <taxon>Eukaryota</taxon>
        <taxon>Viridiplantae</taxon>
        <taxon>Streptophyta</taxon>
        <taxon>Embryophyta</taxon>
        <taxon>Tracheophyta</taxon>
        <taxon>Spermatophyta</taxon>
        <taxon>Magnoliopsida</taxon>
        <taxon>eudicotyledons</taxon>
        <taxon>Gunneridae</taxon>
        <taxon>Pentapetalae</taxon>
        <taxon>rosids</taxon>
        <taxon>fabids</taxon>
        <taxon>Fabales</taxon>
        <taxon>Fabaceae</taxon>
        <taxon>Caesalpinioideae</taxon>
        <taxon>Cassia clade</taxon>
        <taxon>Senna</taxon>
    </lineage>
</organism>
<dbReference type="PANTHER" id="PTHR47074:SF73">
    <property type="entry name" value="OS04G0448401 PROTEIN"/>
    <property type="match status" value="1"/>
</dbReference>
<dbReference type="GO" id="GO:0004523">
    <property type="term" value="F:RNA-DNA hybrid ribonuclease activity"/>
    <property type="evidence" value="ECO:0007669"/>
    <property type="project" value="InterPro"/>
</dbReference>
<dbReference type="EMBL" id="JAAIUW010000004">
    <property type="protein sequence ID" value="KAF7836704.1"/>
    <property type="molecule type" value="Genomic_DNA"/>
</dbReference>
<dbReference type="Gene3D" id="3.30.420.10">
    <property type="entry name" value="Ribonuclease H-like superfamily/Ribonuclease H"/>
    <property type="match status" value="1"/>
</dbReference>
<keyword evidence="4" id="KW-1185">Reference proteome</keyword>
<dbReference type="CDD" id="cd06222">
    <property type="entry name" value="RNase_H_like"/>
    <property type="match status" value="1"/>
</dbReference>
<dbReference type="InterPro" id="IPR002156">
    <property type="entry name" value="RNaseH_domain"/>
</dbReference>
<evidence type="ECO:0000259" key="1">
    <source>
        <dbReference type="Pfam" id="PF13456"/>
    </source>
</evidence>
<evidence type="ECO:0000313" key="4">
    <source>
        <dbReference type="Proteomes" id="UP000634136"/>
    </source>
</evidence>
<gene>
    <name evidence="3" type="ORF">G2W53_011563</name>
</gene>
<evidence type="ECO:0000313" key="3">
    <source>
        <dbReference type="EMBL" id="KAF7836704.1"/>
    </source>
</evidence>
<dbReference type="InterPro" id="IPR052929">
    <property type="entry name" value="RNase_H-like_EbsB-rel"/>
</dbReference>
<name>A0A834X2D5_9FABA</name>